<dbReference type="EMBL" id="HG322949">
    <property type="protein sequence ID" value="CDG82725.1"/>
    <property type="molecule type" value="Genomic_DNA"/>
</dbReference>
<dbReference type="Gene3D" id="1.25.40.20">
    <property type="entry name" value="Ankyrin repeat-containing domain"/>
    <property type="match status" value="1"/>
</dbReference>
<keyword evidence="2 3" id="KW-0040">ANK repeat</keyword>
<evidence type="ECO:0000256" key="2">
    <source>
        <dbReference type="ARBA" id="ARBA00023043"/>
    </source>
</evidence>
<evidence type="ECO:0000313" key="6">
    <source>
        <dbReference type="Proteomes" id="UP000027604"/>
    </source>
</evidence>
<dbReference type="HOGENOM" id="CLU_000134_34_0_4"/>
<dbReference type="PANTHER" id="PTHR24171">
    <property type="entry name" value="ANKYRIN REPEAT DOMAIN-CONTAINING PROTEIN 39-RELATED"/>
    <property type="match status" value="1"/>
</dbReference>
<dbReference type="PROSITE" id="PS50088">
    <property type="entry name" value="ANK_REPEAT"/>
    <property type="match status" value="4"/>
</dbReference>
<dbReference type="Pfam" id="PF13637">
    <property type="entry name" value="Ank_4"/>
    <property type="match status" value="1"/>
</dbReference>
<dbReference type="Pfam" id="PF12796">
    <property type="entry name" value="Ank_2"/>
    <property type="match status" value="1"/>
</dbReference>
<dbReference type="PROSITE" id="PS50297">
    <property type="entry name" value="ANK_REP_REGION"/>
    <property type="match status" value="2"/>
</dbReference>
<feature type="signal peptide" evidence="4">
    <location>
        <begin position="1"/>
        <end position="33"/>
    </location>
</feature>
<name>W0V530_9BURK</name>
<organism evidence="5 6">
    <name type="scientific">Janthinobacterium agaricidamnosum NBRC 102515 = DSM 9628</name>
    <dbReference type="NCBI Taxonomy" id="1349767"/>
    <lineage>
        <taxon>Bacteria</taxon>
        <taxon>Pseudomonadati</taxon>
        <taxon>Pseudomonadota</taxon>
        <taxon>Betaproteobacteria</taxon>
        <taxon>Burkholderiales</taxon>
        <taxon>Oxalobacteraceae</taxon>
        <taxon>Janthinobacterium</taxon>
    </lineage>
</organism>
<dbReference type="SUPFAM" id="SSF48403">
    <property type="entry name" value="Ankyrin repeat"/>
    <property type="match status" value="1"/>
</dbReference>
<dbReference type="RefSeq" id="WP_038491524.1">
    <property type="nucleotide sequence ID" value="NZ_BCTH01000028.1"/>
</dbReference>
<evidence type="ECO:0000313" key="5">
    <source>
        <dbReference type="EMBL" id="CDG82725.1"/>
    </source>
</evidence>
<dbReference type="KEGG" id="jag:GJA_2090"/>
<dbReference type="AlphaFoldDB" id="W0V530"/>
<feature type="repeat" description="ANK" evidence="3">
    <location>
        <begin position="106"/>
        <end position="138"/>
    </location>
</feature>
<evidence type="ECO:0000256" key="4">
    <source>
        <dbReference type="SAM" id="SignalP"/>
    </source>
</evidence>
<feature type="repeat" description="ANK" evidence="3">
    <location>
        <begin position="172"/>
        <end position="198"/>
    </location>
</feature>
<evidence type="ECO:0000256" key="3">
    <source>
        <dbReference type="PROSITE-ProRule" id="PRU00023"/>
    </source>
</evidence>
<accession>W0V530</accession>
<dbReference type="PATRIC" id="fig|1349767.4.peg.3852"/>
<dbReference type="Proteomes" id="UP000027604">
    <property type="component" value="Chromosome I"/>
</dbReference>
<gene>
    <name evidence="5" type="ORF">GJA_2090</name>
</gene>
<dbReference type="SMART" id="SM00248">
    <property type="entry name" value="ANK"/>
    <property type="match status" value="5"/>
</dbReference>
<dbReference type="STRING" id="1349767.GJA_2090"/>
<dbReference type="eggNOG" id="COG0666">
    <property type="taxonomic scope" value="Bacteria"/>
</dbReference>
<feature type="repeat" description="ANK" evidence="3">
    <location>
        <begin position="139"/>
        <end position="171"/>
    </location>
</feature>
<dbReference type="InterPro" id="IPR002110">
    <property type="entry name" value="Ankyrin_rpt"/>
</dbReference>
<proteinExistence type="predicted"/>
<reference evidence="5 6" key="1">
    <citation type="journal article" date="2015" name="Genome Announc.">
        <title>Genome Sequence of Mushroom Soft-Rot Pathogen Janthinobacterium agaricidamnosum.</title>
        <authorList>
            <person name="Graupner K."/>
            <person name="Lackner G."/>
            <person name="Hertweck C."/>
        </authorList>
    </citation>
    <scope>NUCLEOTIDE SEQUENCE [LARGE SCALE GENOMIC DNA]</scope>
    <source>
        <strain evidence="6">NBRC 102515 / DSM 9628</strain>
    </source>
</reference>
<keyword evidence="1" id="KW-0677">Repeat</keyword>
<feature type="repeat" description="ANK" evidence="3">
    <location>
        <begin position="73"/>
        <end position="105"/>
    </location>
</feature>
<keyword evidence="4" id="KW-0732">Signal</keyword>
<sequence length="198" mass="20755">MQKFLLKSPYLAGALLATAMLAVILSTGSIAHAETANPPDYADSWFAAARAGRTDILQALIDARFPIESTTAEGYTALTLSAYNHQSAALALLIERGANACTADKRGNTALMGALFKGDADVARTLMATSCDIDQANNAGETAVSFATLFGRLDMLPLLREHGADLNHIDANGRTPLALAIEQHNSSAAQALQQLGAQ</sequence>
<protein>
    <submittedName>
        <fullName evidence="5">Ankyrin repeat family protein</fullName>
    </submittedName>
</protein>
<feature type="chain" id="PRO_5004798080" evidence="4">
    <location>
        <begin position="34"/>
        <end position="198"/>
    </location>
</feature>
<keyword evidence="6" id="KW-1185">Reference proteome</keyword>
<evidence type="ECO:0000256" key="1">
    <source>
        <dbReference type="ARBA" id="ARBA00022737"/>
    </source>
</evidence>
<dbReference type="InterPro" id="IPR036770">
    <property type="entry name" value="Ankyrin_rpt-contain_sf"/>
</dbReference>